<keyword evidence="8" id="KW-1185">Reference proteome</keyword>
<dbReference type="InterPro" id="IPR044837">
    <property type="entry name" value="REM16-like"/>
</dbReference>
<dbReference type="GO" id="GO:0003677">
    <property type="term" value="F:DNA binding"/>
    <property type="evidence" value="ECO:0007669"/>
    <property type="project" value="UniProtKB-KW"/>
</dbReference>
<evidence type="ECO:0000256" key="5">
    <source>
        <dbReference type="ARBA" id="ARBA00023242"/>
    </source>
</evidence>
<comment type="subcellular location">
    <subcellularLocation>
        <location evidence="1">Nucleus</location>
    </subcellularLocation>
</comment>
<dbReference type="OrthoDB" id="1909330at2759"/>
<dbReference type="SUPFAM" id="SSF101936">
    <property type="entry name" value="DNA-binding pseudobarrel domain"/>
    <property type="match status" value="1"/>
</dbReference>
<dbReference type="Proteomes" id="UP000604825">
    <property type="component" value="Unassembled WGS sequence"/>
</dbReference>
<dbReference type="EMBL" id="CAJGYO010000007">
    <property type="protein sequence ID" value="CAD6247033.1"/>
    <property type="molecule type" value="Genomic_DNA"/>
</dbReference>
<evidence type="ECO:0000259" key="6">
    <source>
        <dbReference type="PROSITE" id="PS50863"/>
    </source>
</evidence>
<dbReference type="PROSITE" id="PS50863">
    <property type="entry name" value="B3"/>
    <property type="match status" value="1"/>
</dbReference>
<proteinExistence type="predicted"/>
<sequence>MAEATAYEEQRRRQVEANKRKLEELQLHHLSAAVREAAATAKPSPVKKRKARVPLGAADAVMEPLRRSGRVANLPDKPVYREEVPAFARRIRRTYGSARKDLANRVYATDEARSYTISKAEDLLQELDSRFPIFIKPMTQSHVTGGFWLGLPNDFCRKHLPKRDETITLVDEDDNESDTLYLAMKKGLSAGWRGFAIQHKLVDGDCLVFQLIERTKFKVYIIRASSYYESED</sequence>
<evidence type="ECO:0000256" key="2">
    <source>
        <dbReference type="ARBA" id="ARBA00023015"/>
    </source>
</evidence>
<dbReference type="PANTHER" id="PTHR31391:SF99">
    <property type="entry name" value="B3 DOMAIN-CONTAINING PROTEIN OS06G0194400"/>
    <property type="match status" value="1"/>
</dbReference>
<protein>
    <recommendedName>
        <fullName evidence="6">TF-B3 domain-containing protein</fullName>
    </recommendedName>
</protein>
<evidence type="ECO:0000256" key="4">
    <source>
        <dbReference type="ARBA" id="ARBA00023163"/>
    </source>
</evidence>
<dbReference type="AlphaFoldDB" id="A0A811PUU3"/>
<evidence type="ECO:0000256" key="1">
    <source>
        <dbReference type="ARBA" id="ARBA00004123"/>
    </source>
</evidence>
<evidence type="ECO:0000313" key="7">
    <source>
        <dbReference type="EMBL" id="CAD6247033.1"/>
    </source>
</evidence>
<reference evidence="7" key="1">
    <citation type="submission" date="2020-10" db="EMBL/GenBank/DDBJ databases">
        <authorList>
            <person name="Han B."/>
            <person name="Lu T."/>
            <person name="Zhao Q."/>
            <person name="Huang X."/>
            <person name="Zhao Y."/>
        </authorList>
    </citation>
    <scope>NUCLEOTIDE SEQUENCE</scope>
</reference>
<comment type="caution">
    <text evidence="7">The sequence shown here is derived from an EMBL/GenBank/DDBJ whole genome shotgun (WGS) entry which is preliminary data.</text>
</comment>
<keyword evidence="4" id="KW-0804">Transcription</keyword>
<accession>A0A811PUU3</accession>
<organism evidence="7 8">
    <name type="scientific">Miscanthus lutarioriparius</name>
    <dbReference type="NCBI Taxonomy" id="422564"/>
    <lineage>
        <taxon>Eukaryota</taxon>
        <taxon>Viridiplantae</taxon>
        <taxon>Streptophyta</taxon>
        <taxon>Embryophyta</taxon>
        <taxon>Tracheophyta</taxon>
        <taxon>Spermatophyta</taxon>
        <taxon>Magnoliopsida</taxon>
        <taxon>Liliopsida</taxon>
        <taxon>Poales</taxon>
        <taxon>Poaceae</taxon>
        <taxon>PACMAD clade</taxon>
        <taxon>Panicoideae</taxon>
        <taxon>Andropogonodae</taxon>
        <taxon>Andropogoneae</taxon>
        <taxon>Saccharinae</taxon>
        <taxon>Miscanthus</taxon>
    </lineage>
</organism>
<keyword evidence="5" id="KW-0539">Nucleus</keyword>
<dbReference type="InterPro" id="IPR003340">
    <property type="entry name" value="B3_DNA-bd"/>
</dbReference>
<dbReference type="InterPro" id="IPR015300">
    <property type="entry name" value="DNA-bd_pseudobarrel_sf"/>
</dbReference>
<evidence type="ECO:0000313" key="8">
    <source>
        <dbReference type="Proteomes" id="UP000604825"/>
    </source>
</evidence>
<gene>
    <name evidence="7" type="ORF">NCGR_LOCUS31263</name>
</gene>
<keyword evidence="3" id="KW-0238">DNA-binding</keyword>
<evidence type="ECO:0000256" key="3">
    <source>
        <dbReference type="ARBA" id="ARBA00023125"/>
    </source>
</evidence>
<dbReference type="SMART" id="SM01019">
    <property type="entry name" value="B3"/>
    <property type="match status" value="1"/>
</dbReference>
<dbReference type="CDD" id="cd10017">
    <property type="entry name" value="B3_DNA"/>
    <property type="match status" value="1"/>
</dbReference>
<name>A0A811PUU3_9POAL</name>
<dbReference type="PANTHER" id="PTHR31391">
    <property type="entry name" value="B3 DOMAIN-CONTAINING PROTEIN OS11G0197600-RELATED"/>
    <property type="match status" value="1"/>
</dbReference>
<dbReference type="Gene3D" id="2.40.330.10">
    <property type="entry name" value="DNA-binding pseudobarrel domain"/>
    <property type="match status" value="1"/>
</dbReference>
<dbReference type="Pfam" id="PF02362">
    <property type="entry name" value="B3"/>
    <property type="match status" value="1"/>
</dbReference>
<keyword evidence="2" id="KW-0805">Transcription regulation</keyword>
<dbReference type="GO" id="GO:0005634">
    <property type="term" value="C:nucleus"/>
    <property type="evidence" value="ECO:0007669"/>
    <property type="project" value="UniProtKB-SubCell"/>
</dbReference>
<feature type="domain" description="TF-B3" evidence="6">
    <location>
        <begin position="134"/>
        <end position="225"/>
    </location>
</feature>